<evidence type="ECO:0000313" key="1">
    <source>
        <dbReference type="EMBL" id="MRI80783.1"/>
    </source>
</evidence>
<proteinExistence type="predicted"/>
<accession>A0A844BS50</accession>
<dbReference type="Proteomes" id="UP000469870">
    <property type="component" value="Unassembled WGS sequence"/>
</dbReference>
<evidence type="ECO:0000313" key="2">
    <source>
        <dbReference type="Proteomes" id="UP000469870"/>
    </source>
</evidence>
<gene>
    <name evidence="1" type="ORF">GIY11_01895</name>
</gene>
<dbReference type="EMBL" id="WJQR01000002">
    <property type="protein sequence ID" value="MRI80783.1"/>
    <property type="molecule type" value="Genomic_DNA"/>
</dbReference>
<protein>
    <submittedName>
        <fullName evidence="1">IS3 family transposase</fullName>
    </submittedName>
</protein>
<organism evidence="1 2">
    <name type="scientific">Fundicoccus ignavus</name>
    <dbReference type="NCBI Taxonomy" id="2664442"/>
    <lineage>
        <taxon>Bacteria</taxon>
        <taxon>Bacillati</taxon>
        <taxon>Bacillota</taxon>
        <taxon>Bacilli</taxon>
        <taxon>Lactobacillales</taxon>
        <taxon>Aerococcaceae</taxon>
        <taxon>Fundicoccus</taxon>
    </lineage>
</organism>
<dbReference type="AlphaFoldDB" id="A0A844BS50"/>
<comment type="caution">
    <text evidence="1">The sequence shown here is derived from an EMBL/GenBank/DDBJ whole genome shotgun (WGS) entry which is preliminary data.</text>
</comment>
<name>A0A844BS50_9LACT</name>
<sequence>MLALGHRGHNINHKRVLRIMRENHLLCLKFTRKSRRYLSFKGEKTVVLSLKIIGIVNL</sequence>
<reference evidence="1 2" key="1">
    <citation type="submission" date="2019-11" db="EMBL/GenBank/DDBJ databases">
        <title>Characterisation of Fundicoccus ignavus gen. nov. sp. nov., a novel genus of the family Aerococcaceae isolated from bulk tank milk.</title>
        <authorList>
            <person name="Siebert A."/>
            <person name="Huptas C."/>
            <person name="Wenning M."/>
            <person name="Scherer S."/>
            <person name="Doll E.V."/>
        </authorList>
    </citation>
    <scope>NUCLEOTIDE SEQUENCE [LARGE SCALE GENOMIC DNA]</scope>
    <source>
        <strain evidence="1 2">DSM 109653</strain>
    </source>
</reference>